<reference evidence="2 3" key="1">
    <citation type="submission" date="2018-01" db="EMBL/GenBank/DDBJ databases">
        <title>Whole genome sequencing of Histamine producing bacteria.</title>
        <authorList>
            <person name="Butler K."/>
        </authorList>
    </citation>
    <scope>NUCLEOTIDE SEQUENCE [LARGE SCALE GENOMIC DNA]</scope>
    <source>
        <strain evidence="2 3">JCM 12947</strain>
    </source>
</reference>
<evidence type="ECO:0000313" key="2">
    <source>
        <dbReference type="EMBL" id="PSU45742.1"/>
    </source>
</evidence>
<proteinExistence type="predicted"/>
<dbReference type="EMBL" id="PYMJ01000027">
    <property type="protein sequence ID" value="PSU45742.1"/>
    <property type="molecule type" value="Genomic_DNA"/>
</dbReference>
<evidence type="ECO:0000313" key="3">
    <source>
        <dbReference type="Proteomes" id="UP000240987"/>
    </source>
</evidence>
<sequence length="95" mass="10827">MVVKPLLIKVGKITLTVGLGIMLIASVGMIAYFVPNEAMTPLPYTWYMVGLRLVVVGYVYCQTQPKHRLWVLCIALLSEIHVYWLHRQAVEGLLW</sequence>
<feature type="transmembrane region" description="Helical" evidence="1">
    <location>
        <begin position="68"/>
        <end position="86"/>
    </location>
</feature>
<accession>A0A2T3JA73</accession>
<keyword evidence="1" id="KW-0472">Membrane</keyword>
<organism evidence="2 3">
    <name type="scientific">Photobacterium frigidiphilum</name>
    <dbReference type="NCBI Taxonomy" id="264736"/>
    <lineage>
        <taxon>Bacteria</taxon>
        <taxon>Pseudomonadati</taxon>
        <taxon>Pseudomonadota</taxon>
        <taxon>Gammaproteobacteria</taxon>
        <taxon>Vibrionales</taxon>
        <taxon>Vibrionaceae</taxon>
        <taxon>Photobacterium</taxon>
    </lineage>
</organism>
<evidence type="ECO:0000256" key="1">
    <source>
        <dbReference type="SAM" id="Phobius"/>
    </source>
</evidence>
<dbReference type="Proteomes" id="UP000240987">
    <property type="component" value="Unassembled WGS sequence"/>
</dbReference>
<feature type="transmembrane region" description="Helical" evidence="1">
    <location>
        <begin position="44"/>
        <end position="61"/>
    </location>
</feature>
<comment type="caution">
    <text evidence="2">The sequence shown here is derived from an EMBL/GenBank/DDBJ whole genome shotgun (WGS) entry which is preliminary data.</text>
</comment>
<protein>
    <submittedName>
        <fullName evidence="2">Uncharacterized protein</fullName>
    </submittedName>
</protein>
<gene>
    <name evidence="2" type="ORF">C9J12_21095</name>
</gene>
<keyword evidence="1" id="KW-1133">Transmembrane helix</keyword>
<keyword evidence="3" id="KW-1185">Reference proteome</keyword>
<feature type="transmembrane region" description="Helical" evidence="1">
    <location>
        <begin position="12"/>
        <end position="32"/>
    </location>
</feature>
<name>A0A2T3JA73_9GAMM</name>
<keyword evidence="1" id="KW-0812">Transmembrane</keyword>
<dbReference type="AlphaFoldDB" id="A0A2T3JA73"/>